<name>A0AAW1SDH0_9CHLO</name>
<sequence length="115" mass="11726">MATAATTTALLTRQAPISCSRRPAPLGALPGLSRSLPLRRSSQPLPGSSQQCGHTSAAPSRGTLQTAQAMEVCQIANEGAFIGGTAAVTFAIVLVGLAIGFVLLRVEALVEEGKL</sequence>
<feature type="compositionally biased region" description="Low complexity" evidence="7">
    <location>
        <begin position="25"/>
        <end position="51"/>
    </location>
</feature>
<gene>
    <name evidence="9" type="ORF">WJX84_006294</name>
</gene>
<evidence type="ECO:0000256" key="7">
    <source>
        <dbReference type="SAM" id="MobiDB-lite"/>
    </source>
</evidence>
<reference evidence="9 10" key="1">
    <citation type="journal article" date="2024" name="Nat. Commun.">
        <title>Phylogenomics reveals the evolutionary origins of lichenization in chlorophyte algae.</title>
        <authorList>
            <person name="Puginier C."/>
            <person name="Libourel C."/>
            <person name="Otte J."/>
            <person name="Skaloud P."/>
            <person name="Haon M."/>
            <person name="Grisel S."/>
            <person name="Petersen M."/>
            <person name="Berrin J.G."/>
            <person name="Delaux P.M."/>
            <person name="Dal Grande F."/>
            <person name="Keller J."/>
        </authorList>
    </citation>
    <scope>NUCLEOTIDE SEQUENCE [LARGE SCALE GENOMIC DNA]</scope>
    <source>
        <strain evidence="9 10">SAG 2523</strain>
    </source>
</reference>
<evidence type="ECO:0000256" key="4">
    <source>
        <dbReference type="ARBA" id="ARBA00022982"/>
    </source>
</evidence>
<evidence type="ECO:0000256" key="3">
    <source>
        <dbReference type="ARBA" id="ARBA00022692"/>
    </source>
</evidence>
<evidence type="ECO:0000313" key="10">
    <source>
        <dbReference type="Proteomes" id="UP001485043"/>
    </source>
</evidence>
<dbReference type="GO" id="GO:0009512">
    <property type="term" value="C:cytochrome b6f complex"/>
    <property type="evidence" value="ECO:0007669"/>
    <property type="project" value="InterPro"/>
</dbReference>
<feature type="transmembrane region" description="Helical" evidence="8">
    <location>
        <begin position="80"/>
        <end position="104"/>
    </location>
</feature>
<keyword evidence="10" id="KW-1185">Reference proteome</keyword>
<feature type="region of interest" description="Disordered" evidence="7">
    <location>
        <begin position="22"/>
        <end position="60"/>
    </location>
</feature>
<organism evidence="9 10">
    <name type="scientific">Apatococcus fuscideae</name>
    <dbReference type="NCBI Taxonomy" id="2026836"/>
    <lineage>
        <taxon>Eukaryota</taxon>
        <taxon>Viridiplantae</taxon>
        <taxon>Chlorophyta</taxon>
        <taxon>core chlorophytes</taxon>
        <taxon>Trebouxiophyceae</taxon>
        <taxon>Chlorellales</taxon>
        <taxon>Chlorellaceae</taxon>
        <taxon>Apatococcus</taxon>
    </lineage>
</organism>
<keyword evidence="2" id="KW-0813">Transport</keyword>
<dbReference type="Proteomes" id="UP001485043">
    <property type="component" value="Unassembled WGS sequence"/>
</dbReference>
<keyword evidence="6 8" id="KW-0472">Membrane</keyword>
<accession>A0AAW1SDH0</accession>
<comment type="caution">
    <text evidence="9">The sequence shown here is derived from an EMBL/GenBank/DDBJ whole genome shotgun (WGS) entry which is preliminary data.</text>
</comment>
<dbReference type="EMBL" id="JALJOV010001665">
    <property type="protein sequence ID" value="KAK9843890.1"/>
    <property type="molecule type" value="Genomic_DNA"/>
</dbReference>
<proteinExistence type="predicted"/>
<keyword evidence="5 8" id="KW-1133">Transmembrane helix</keyword>
<dbReference type="Pfam" id="PF08041">
    <property type="entry name" value="PetM"/>
    <property type="match status" value="1"/>
</dbReference>
<keyword evidence="4" id="KW-0249">Electron transport</keyword>
<dbReference type="InterPro" id="IPR012595">
    <property type="entry name" value="PetM_cyt_b6/f_cplx_su7"/>
</dbReference>
<comment type="subcellular location">
    <subcellularLocation>
        <location evidence="1">Membrane</location>
        <topology evidence="1">Single-pass membrane protein</topology>
    </subcellularLocation>
</comment>
<keyword evidence="3 8" id="KW-0812">Transmembrane</keyword>
<protein>
    <recommendedName>
        <fullName evidence="11">Cytochrome b6-f complex subunit 7</fullName>
    </recommendedName>
</protein>
<evidence type="ECO:0000256" key="1">
    <source>
        <dbReference type="ARBA" id="ARBA00004167"/>
    </source>
</evidence>
<evidence type="ECO:0008006" key="11">
    <source>
        <dbReference type="Google" id="ProtNLM"/>
    </source>
</evidence>
<dbReference type="AlphaFoldDB" id="A0AAW1SDH0"/>
<evidence type="ECO:0000256" key="8">
    <source>
        <dbReference type="SAM" id="Phobius"/>
    </source>
</evidence>
<evidence type="ECO:0000256" key="2">
    <source>
        <dbReference type="ARBA" id="ARBA00022448"/>
    </source>
</evidence>
<evidence type="ECO:0000313" key="9">
    <source>
        <dbReference type="EMBL" id="KAK9843890.1"/>
    </source>
</evidence>
<dbReference type="GO" id="GO:0016020">
    <property type="term" value="C:membrane"/>
    <property type="evidence" value="ECO:0007669"/>
    <property type="project" value="UniProtKB-SubCell"/>
</dbReference>
<evidence type="ECO:0000256" key="6">
    <source>
        <dbReference type="ARBA" id="ARBA00023136"/>
    </source>
</evidence>
<dbReference type="SUPFAM" id="SSF103441">
    <property type="entry name" value="PetM subunit of the cytochrome b6f complex"/>
    <property type="match status" value="1"/>
</dbReference>
<evidence type="ECO:0000256" key="5">
    <source>
        <dbReference type="ARBA" id="ARBA00022989"/>
    </source>
</evidence>